<feature type="compositionally biased region" description="Low complexity" evidence="1">
    <location>
        <begin position="272"/>
        <end position="285"/>
    </location>
</feature>
<feature type="compositionally biased region" description="Low complexity" evidence="1">
    <location>
        <begin position="176"/>
        <end position="185"/>
    </location>
</feature>
<sequence>MPPSPALRCSPGRDHRMENTHRRGRSFESGLMLKAKDDDLALFNEMQNRERENFLLHSTDDVDDSISKLRYFSDFKLNINIPARGESSDLLNADGEKNDYDWLLTPPDTPLFPSLDDDDDDEPQSVNLAPRGRPRSQPISISRSAMGEKVHRTGRNSASPHQLSPSPRSSYSAVQSRIRPFSAPRSSPPPVLRPTTPSRRAITPPTKPSKPTPRSSTPTLQRMSTGSSGQVFSSGARGTSPVKASRGNSASPKFRGWQSNLPGFSSDAPPNLRTSLSDRSTSRVRGLSPASGNGRDLSSKFRRQSISPSSSSRSASLSLSHERDRLSSYSKASSAEDDVESMHSVSVGTYGSSMARKNGALMNSRAMAFSKKPSRMPSANSAPKRSFDSALRQMDHRKTPQNMFRPLLSSVPTTTFYVGKANSLHRPMFSRNSSLTTSSNASSEHGASVAPDMEDSDHEQSDLAGDWGKTQQPDTQEEVFIFDKVDELNEDAGHSIDAHKLQSSNECSDEGMADKNFEEAMTDKIDSHELENSISNVGDASSIAAASQTSNAANEHSEVGSHGMTAICSKCGKHFHVMEADGDMDVCEECAAKNRLLASVELGANVRVTHDEMVEPSISIGKDRLCGEVQLQTGVLKLSERKGGEVMVSQHGRSSGQEQPDFLEDGSPFQLAKDQEELNISQQQMDSQSEVSIPEFDNRNKSQQSQLTSHPSLRFDCPEGTGISVLLLQRSNSSKWPVVQGRSLSATNILCSEPSYARDHMSMSVMRRSIGRDGASVSSSVDLGSSKYTDICVQRQLSSRKGEIDNVRSDCNSSTRSIGSHSEILINATEAPVLAKSETVADFESFVGGTENEAQQQQFSATELHNSFKGTEASTMEHASVGQAIVDGDASVYADSCMASNASDSQSLSHLLSINLHEAFLADNLNDEECTSSNKADEAFCENNERNIRDAAIIATPDCSTSAEDHMLIDTGCRVDISDAATHSSSIVVIGEQNDHYNSQDSQTECTPSQISGNMEDIHEGRISTTSDKDAFISATQSNIAEHHHCIHEEPTVMVEGPKKQMVRSLTLEEATDTILFCSSIIHDLAYTAATIGMEKEFVPPEIPRPTVTILGKTVSDLKDSCKISNKRSPYSRKVKRKKVETLTPLPSAELGNSWKKSDCTPPNPEVSNTVDGVKPPKLESKCNCTVM</sequence>
<dbReference type="KEGG" id="egu:105051371"/>
<dbReference type="OrthoDB" id="1929779at2759"/>
<dbReference type="GeneID" id="105051371"/>
<feature type="compositionally biased region" description="Polar residues" evidence="1">
    <location>
        <begin position="155"/>
        <end position="175"/>
    </location>
</feature>
<dbReference type="RefSeq" id="XP_019708454.1">
    <property type="nucleotide sequence ID" value="XM_019852895.2"/>
</dbReference>
<organism evidence="4">
    <name type="scientific">Elaeis guineensis var. tenera</name>
    <name type="common">Oil palm</name>
    <dbReference type="NCBI Taxonomy" id="51953"/>
    <lineage>
        <taxon>Eukaryota</taxon>
        <taxon>Viridiplantae</taxon>
        <taxon>Streptophyta</taxon>
        <taxon>Embryophyta</taxon>
        <taxon>Tracheophyta</taxon>
        <taxon>Spermatophyta</taxon>
        <taxon>Magnoliopsida</taxon>
        <taxon>Liliopsida</taxon>
        <taxon>Arecaceae</taxon>
        <taxon>Arecoideae</taxon>
        <taxon>Cocoseae</taxon>
        <taxon>Elaeidinae</taxon>
        <taxon>Elaeis</taxon>
    </lineage>
</organism>
<gene>
    <name evidence="3 4" type="primary">LOC105051371</name>
</gene>
<dbReference type="RefSeq" id="XP_010930072.1">
    <property type="nucleotide sequence ID" value="XM_010931770.3"/>
</dbReference>
<evidence type="ECO:0000313" key="2">
    <source>
        <dbReference type="Proteomes" id="UP000504607"/>
    </source>
</evidence>
<feature type="region of interest" description="Disordered" evidence="1">
    <location>
        <begin position="1"/>
        <end position="24"/>
    </location>
</feature>
<proteinExistence type="predicted"/>
<evidence type="ECO:0000313" key="4">
    <source>
        <dbReference type="RefSeq" id="XP_019708454.1"/>
    </source>
</evidence>
<feature type="region of interest" description="Disordered" evidence="1">
    <location>
        <begin position="1151"/>
        <end position="1170"/>
    </location>
</feature>
<feature type="compositionally biased region" description="Low complexity" evidence="1">
    <location>
        <begin position="101"/>
        <end position="114"/>
    </location>
</feature>
<dbReference type="Proteomes" id="UP000504607">
    <property type="component" value="Chromosome 9"/>
</dbReference>
<feature type="region of interest" description="Disordered" evidence="1">
    <location>
        <begin position="429"/>
        <end position="473"/>
    </location>
</feature>
<feature type="compositionally biased region" description="Polar residues" evidence="1">
    <location>
        <begin position="246"/>
        <end position="263"/>
    </location>
</feature>
<evidence type="ECO:0000256" key="1">
    <source>
        <dbReference type="SAM" id="MobiDB-lite"/>
    </source>
</evidence>
<name>A0A6J0PMU1_ELAGV</name>
<dbReference type="PANTHER" id="PTHR31949:SF3">
    <property type="entry name" value="RUN_FYVE DOMAIN PROTEIN"/>
    <property type="match status" value="1"/>
</dbReference>
<feature type="region of interest" description="Disordered" evidence="1">
    <location>
        <begin position="643"/>
        <end position="666"/>
    </location>
</feature>
<feature type="region of interest" description="Disordered" evidence="1">
    <location>
        <begin position="101"/>
        <end position="342"/>
    </location>
</feature>
<feature type="compositionally biased region" description="Low complexity" evidence="1">
    <location>
        <begin position="430"/>
        <end position="443"/>
    </location>
</feature>
<reference evidence="4" key="1">
    <citation type="submission" date="2022-04" db="UniProtKB">
        <authorList>
            <consortium name="RefSeq"/>
        </authorList>
    </citation>
    <scope>IDENTIFICATION</scope>
</reference>
<dbReference type="GO" id="GO:0043622">
    <property type="term" value="P:cortical microtubule organization"/>
    <property type="evidence" value="ECO:0007669"/>
    <property type="project" value="TreeGrafter"/>
</dbReference>
<accession>A0A6J0PMU1</accession>
<feature type="compositionally biased region" description="Low complexity" evidence="1">
    <location>
        <begin position="304"/>
        <end position="319"/>
    </location>
</feature>
<dbReference type="GO" id="GO:0055028">
    <property type="term" value="C:cortical microtubule"/>
    <property type="evidence" value="ECO:0007669"/>
    <property type="project" value="TreeGrafter"/>
</dbReference>
<feature type="compositionally biased region" description="Basic and acidic residues" evidence="1">
    <location>
        <begin position="11"/>
        <end position="21"/>
    </location>
</feature>
<protein>
    <submittedName>
        <fullName evidence="3 4">Uncharacterized protein LOC105051371 isoform X1</fullName>
    </submittedName>
</protein>
<dbReference type="PANTHER" id="PTHR31949">
    <property type="entry name" value="GASTRIC MUCIN-LIKE PROTEIN"/>
    <property type="match status" value="1"/>
</dbReference>
<keyword evidence="2" id="KW-1185">Reference proteome</keyword>
<feature type="compositionally biased region" description="Polar residues" evidence="1">
    <location>
        <begin position="220"/>
        <end position="237"/>
    </location>
</feature>
<feature type="compositionally biased region" description="Low complexity" evidence="1">
    <location>
        <begin position="135"/>
        <end position="144"/>
    </location>
</feature>
<evidence type="ECO:0000313" key="3">
    <source>
        <dbReference type="RefSeq" id="XP_010930072.1"/>
    </source>
</evidence>
<dbReference type="AlphaFoldDB" id="A0A6J0PMU1"/>